<accession>L1IB18</accession>
<dbReference type="PaxDb" id="55529-EKX33114"/>
<dbReference type="eggNOG" id="ENOG502SAM9">
    <property type="taxonomic scope" value="Eukaryota"/>
</dbReference>
<dbReference type="Gene3D" id="3.30.40.10">
    <property type="entry name" value="Zinc/RING finger domain, C3HC4 (zinc finger)"/>
    <property type="match status" value="1"/>
</dbReference>
<dbReference type="AlphaFoldDB" id="L1IB18"/>
<evidence type="ECO:0000313" key="4">
    <source>
        <dbReference type="Proteomes" id="UP000011087"/>
    </source>
</evidence>
<dbReference type="SMART" id="SM00504">
    <property type="entry name" value="Ubox"/>
    <property type="match status" value="1"/>
</dbReference>
<dbReference type="InterPro" id="IPR052085">
    <property type="entry name" value="WD-SAM-U-box"/>
</dbReference>
<evidence type="ECO:0000259" key="1">
    <source>
        <dbReference type="PROSITE" id="PS51698"/>
    </source>
</evidence>
<protein>
    <recommendedName>
        <fullName evidence="1">U-box domain-containing protein</fullName>
    </recommendedName>
</protein>
<name>L1IB18_GUITC</name>
<dbReference type="Proteomes" id="UP000011087">
    <property type="component" value="Unassembled WGS sequence"/>
</dbReference>
<dbReference type="InterPro" id="IPR003613">
    <property type="entry name" value="Ubox_domain"/>
</dbReference>
<dbReference type="OrthoDB" id="10064100at2759"/>
<dbReference type="GeneID" id="17289829"/>
<dbReference type="PANTHER" id="PTHR46573:SF1">
    <property type="entry name" value="WD REPEAT, SAM AND U-BOX DOMAIN-CONTAINING PROTEIN 1"/>
    <property type="match status" value="1"/>
</dbReference>
<dbReference type="CDD" id="cd16655">
    <property type="entry name" value="RING-Ubox_WDSUB1-like"/>
    <property type="match status" value="1"/>
</dbReference>
<dbReference type="PANTHER" id="PTHR46573">
    <property type="entry name" value="WD REPEAT, SAM AND U-BOX DOMAIN-CONTAINING PROTEIN 1"/>
    <property type="match status" value="1"/>
</dbReference>
<evidence type="ECO:0000313" key="3">
    <source>
        <dbReference type="EnsemblProtists" id="EKX33114"/>
    </source>
</evidence>
<feature type="non-terminal residue" evidence="2">
    <location>
        <position position="77"/>
    </location>
</feature>
<dbReference type="Pfam" id="PF04564">
    <property type="entry name" value="U-box"/>
    <property type="match status" value="1"/>
</dbReference>
<evidence type="ECO:0000313" key="2">
    <source>
        <dbReference type="EMBL" id="EKX33114.1"/>
    </source>
</evidence>
<dbReference type="OMA" id="CPITCEI"/>
<reference evidence="2 4" key="1">
    <citation type="journal article" date="2012" name="Nature">
        <title>Algal genomes reveal evolutionary mosaicism and the fate of nucleomorphs.</title>
        <authorList>
            <consortium name="DOE Joint Genome Institute"/>
            <person name="Curtis B.A."/>
            <person name="Tanifuji G."/>
            <person name="Burki F."/>
            <person name="Gruber A."/>
            <person name="Irimia M."/>
            <person name="Maruyama S."/>
            <person name="Arias M.C."/>
            <person name="Ball S.G."/>
            <person name="Gile G.H."/>
            <person name="Hirakawa Y."/>
            <person name="Hopkins J.F."/>
            <person name="Kuo A."/>
            <person name="Rensing S.A."/>
            <person name="Schmutz J."/>
            <person name="Symeonidi A."/>
            <person name="Elias M."/>
            <person name="Eveleigh R.J."/>
            <person name="Herman E.K."/>
            <person name="Klute M.J."/>
            <person name="Nakayama T."/>
            <person name="Obornik M."/>
            <person name="Reyes-Prieto A."/>
            <person name="Armbrust E.V."/>
            <person name="Aves S.J."/>
            <person name="Beiko R.G."/>
            <person name="Coutinho P."/>
            <person name="Dacks J.B."/>
            <person name="Durnford D.G."/>
            <person name="Fast N.M."/>
            <person name="Green B.R."/>
            <person name="Grisdale C.J."/>
            <person name="Hempel F."/>
            <person name="Henrissat B."/>
            <person name="Hoppner M.P."/>
            <person name="Ishida K."/>
            <person name="Kim E."/>
            <person name="Koreny L."/>
            <person name="Kroth P.G."/>
            <person name="Liu Y."/>
            <person name="Malik S.B."/>
            <person name="Maier U.G."/>
            <person name="McRose D."/>
            <person name="Mock T."/>
            <person name="Neilson J.A."/>
            <person name="Onodera N.T."/>
            <person name="Poole A.M."/>
            <person name="Pritham E.J."/>
            <person name="Richards T.A."/>
            <person name="Rocap G."/>
            <person name="Roy S.W."/>
            <person name="Sarai C."/>
            <person name="Schaack S."/>
            <person name="Shirato S."/>
            <person name="Slamovits C.H."/>
            <person name="Spencer D.F."/>
            <person name="Suzuki S."/>
            <person name="Worden A.Z."/>
            <person name="Zauner S."/>
            <person name="Barry K."/>
            <person name="Bell C."/>
            <person name="Bharti A.K."/>
            <person name="Crow J.A."/>
            <person name="Grimwood J."/>
            <person name="Kramer R."/>
            <person name="Lindquist E."/>
            <person name="Lucas S."/>
            <person name="Salamov A."/>
            <person name="McFadden G.I."/>
            <person name="Lane C.E."/>
            <person name="Keeling P.J."/>
            <person name="Gray M.W."/>
            <person name="Grigoriev I.V."/>
            <person name="Archibald J.M."/>
        </authorList>
    </citation>
    <scope>NUCLEOTIDE SEQUENCE</scope>
    <source>
        <strain evidence="2 4">CCMP2712</strain>
    </source>
</reference>
<dbReference type="EMBL" id="JH993156">
    <property type="protein sequence ID" value="EKX33114.1"/>
    <property type="molecule type" value="Genomic_DNA"/>
</dbReference>
<dbReference type="GO" id="GO:0004842">
    <property type="term" value="F:ubiquitin-protein transferase activity"/>
    <property type="evidence" value="ECO:0007669"/>
    <property type="project" value="InterPro"/>
</dbReference>
<dbReference type="GO" id="GO:0016567">
    <property type="term" value="P:protein ubiquitination"/>
    <property type="evidence" value="ECO:0007669"/>
    <property type="project" value="InterPro"/>
</dbReference>
<dbReference type="SUPFAM" id="SSF57850">
    <property type="entry name" value="RING/U-box"/>
    <property type="match status" value="1"/>
</dbReference>
<gene>
    <name evidence="2" type="ORF">GUITHDRAFT_81762</name>
</gene>
<organism evidence="2">
    <name type="scientific">Guillardia theta (strain CCMP2712)</name>
    <name type="common">Cryptophyte</name>
    <dbReference type="NCBI Taxonomy" id="905079"/>
    <lineage>
        <taxon>Eukaryota</taxon>
        <taxon>Cryptophyceae</taxon>
        <taxon>Pyrenomonadales</taxon>
        <taxon>Geminigeraceae</taxon>
        <taxon>Guillardia</taxon>
    </lineage>
</organism>
<dbReference type="PROSITE" id="PS51698">
    <property type="entry name" value="U_BOX"/>
    <property type="match status" value="1"/>
</dbReference>
<reference evidence="4" key="2">
    <citation type="submission" date="2012-11" db="EMBL/GenBank/DDBJ databases">
        <authorList>
            <person name="Kuo A."/>
            <person name="Curtis B.A."/>
            <person name="Tanifuji G."/>
            <person name="Burki F."/>
            <person name="Gruber A."/>
            <person name="Irimia M."/>
            <person name="Maruyama S."/>
            <person name="Arias M.C."/>
            <person name="Ball S.G."/>
            <person name="Gile G.H."/>
            <person name="Hirakawa Y."/>
            <person name="Hopkins J.F."/>
            <person name="Rensing S.A."/>
            <person name="Schmutz J."/>
            <person name="Symeonidi A."/>
            <person name="Elias M."/>
            <person name="Eveleigh R.J."/>
            <person name="Herman E.K."/>
            <person name="Klute M.J."/>
            <person name="Nakayama T."/>
            <person name="Obornik M."/>
            <person name="Reyes-Prieto A."/>
            <person name="Armbrust E.V."/>
            <person name="Aves S.J."/>
            <person name="Beiko R.G."/>
            <person name="Coutinho P."/>
            <person name="Dacks J.B."/>
            <person name="Durnford D.G."/>
            <person name="Fast N.M."/>
            <person name="Green B.R."/>
            <person name="Grisdale C."/>
            <person name="Hempe F."/>
            <person name="Henrissat B."/>
            <person name="Hoppner M.P."/>
            <person name="Ishida K.-I."/>
            <person name="Kim E."/>
            <person name="Koreny L."/>
            <person name="Kroth P.G."/>
            <person name="Liu Y."/>
            <person name="Malik S.-B."/>
            <person name="Maier U.G."/>
            <person name="McRose D."/>
            <person name="Mock T."/>
            <person name="Neilson J.A."/>
            <person name="Onodera N.T."/>
            <person name="Poole A.M."/>
            <person name="Pritham E.J."/>
            <person name="Richards T.A."/>
            <person name="Rocap G."/>
            <person name="Roy S.W."/>
            <person name="Sarai C."/>
            <person name="Schaack S."/>
            <person name="Shirato S."/>
            <person name="Slamovits C.H."/>
            <person name="Spencer D.F."/>
            <person name="Suzuki S."/>
            <person name="Worden A.Z."/>
            <person name="Zauner S."/>
            <person name="Barry K."/>
            <person name="Bell C."/>
            <person name="Bharti A.K."/>
            <person name="Crow J.A."/>
            <person name="Grimwood J."/>
            <person name="Kramer R."/>
            <person name="Lindquist E."/>
            <person name="Lucas S."/>
            <person name="Salamov A."/>
            <person name="McFadden G.I."/>
            <person name="Lane C.E."/>
            <person name="Keeling P.J."/>
            <person name="Gray M.W."/>
            <person name="Grigoriev I.V."/>
            <person name="Archibald J.M."/>
        </authorList>
    </citation>
    <scope>NUCLEOTIDE SEQUENCE</scope>
    <source>
        <strain evidence="4">CCMP2712</strain>
    </source>
</reference>
<sequence>MVAEQQPLASFFCPISMVLMTDPVSCCDGNTYERSSIETWLQLHPSSPLTGACLPSKQLVPNFALRSAIQEWKEQHA</sequence>
<reference evidence="3" key="3">
    <citation type="submission" date="2015-06" db="UniProtKB">
        <authorList>
            <consortium name="EnsemblProtists"/>
        </authorList>
    </citation>
    <scope>IDENTIFICATION</scope>
</reference>
<dbReference type="InterPro" id="IPR013083">
    <property type="entry name" value="Znf_RING/FYVE/PHD"/>
</dbReference>
<proteinExistence type="predicted"/>
<dbReference type="STRING" id="905079.L1IB18"/>
<dbReference type="KEGG" id="gtt:GUITHDRAFT_81762"/>
<dbReference type="RefSeq" id="XP_005820094.1">
    <property type="nucleotide sequence ID" value="XM_005820037.1"/>
</dbReference>
<keyword evidence="4" id="KW-1185">Reference proteome</keyword>
<dbReference type="HOGENOM" id="CLU_114384_1_1_1"/>
<feature type="domain" description="U-box" evidence="1">
    <location>
        <begin position="6"/>
        <end position="77"/>
    </location>
</feature>
<dbReference type="EnsemblProtists" id="EKX33114">
    <property type="protein sequence ID" value="EKX33114"/>
    <property type="gene ID" value="GUITHDRAFT_81762"/>
</dbReference>